<evidence type="ECO:0000256" key="7">
    <source>
        <dbReference type="ARBA" id="ARBA00023316"/>
    </source>
</evidence>
<dbReference type="GO" id="GO:0071555">
    <property type="term" value="P:cell wall organization"/>
    <property type="evidence" value="ECO:0007669"/>
    <property type="project" value="UniProtKB-KW"/>
</dbReference>
<dbReference type="GO" id="GO:0042973">
    <property type="term" value="F:glucan endo-1,3-beta-D-glucosidase activity"/>
    <property type="evidence" value="ECO:0007669"/>
    <property type="project" value="UniProtKB-EC"/>
</dbReference>
<evidence type="ECO:0000256" key="4">
    <source>
        <dbReference type="ARBA" id="ARBA00022729"/>
    </source>
</evidence>
<keyword evidence="7" id="KW-0961">Cell wall biogenesis/degradation</keyword>
<protein>
    <recommendedName>
        <fullName evidence="3">glucan endo-1,3-beta-D-glucosidase</fullName>
        <ecNumber evidence="3">3.2.1.39</ecNumber>
    </recommendedName>
</protein>
<dbReference type="PANTHER" id="PTHR31737">
    <property type="entry name" value="PROTEIN TOS1"/>
    <property type="match status" value="1"/>
</dbReference>
<comment type="caution">
    <text evidence="12">The sequence shown here is derived from an EMBL/GenBank/DDBJ whole genome shotgun (WGS) entry which is preliminary data.</text>
</comment>
<evidence type="ECO:0000259" key="10">
    <source>
        <dbReference type="Pfam" id="PF10287"/>
    </source>
</evidence>
<dbReference type="Proteomes" id="UP000562929">
    <property type="component" value="Unassembled WGS sequence"/>
</dbReference>
<organism evidence="12 13">
    <name type="scientific">Ophiocordyceps camponoti-floridani</name>
    <dbReference type="NCBI Taxonomy" id="2030778"/>
    <lineage>
        <taxon>Eukaryota</taxon>
        <taxon>Fungi</taxon>
        <taxon>Dikarya</taxon>
        <taxon>Ascomycota</taxon>
        <taxon>Pezizomycotina</taxon>
        <taxon>Sordariomycetes</taxon>
        <taxon>Hypocreomycetidae</taxon>
        <taxon>Hypocreales</taxon>
        <taxon>Ophiocordycipitaceae</taxon>
        <taxon>Ophiocordyceps</taxon>
    </lineage>
</organism>
<keyword evidence="13" id="KW-1185">Reference proteome</keyword>
<dbReference type="InterPro" id="IPR018807">
    <property type="entry name" value="YJL171C/Tos1_N"/>
</dbReference>
<dbReference type="OrthoDB" id="118256at2759"/>
<evidence type="ECO:0000313" key="12">
    <source>
        <dbReference type="EMBL" id="KAF4591968.1"/>
    </source>
</evidence>
<evidence type="ECO:0000259" key="11">
    <source>
        <dbReference type="Pfam" id="PF10290"/>
    </source>
</evidence>
<feature type="region of interest" description="Disordered" evidence="8">
    <location>
        <begin position="18"/>
        <end position="38"/>
    </location>
</feature>
<dbReference type="EC" id="3.2.1.39" evidence="3"/>
<evidence type="ECO:0000256" key="9">
    <source>
        <dbReference type="SAM" id="SignalP"/>
    </source>
</evidence>
<dbReference type="Pfam" id="PF10290">
    <property type="entry name" value="YJL171C_Tos1_N"/>
    <property type="match status" value="1"/>
</dbReference>
<sequence length="440" mass="48328">MHPTQLLSLLPAAAAAAAAATTPQHHHPPPANGCTGQQAELQGGNHYCREVRHIRYRGFAQRGSYDEVVDMPANGSCGFRQRRFEGSLAPLDEDLSLHIRGPIHLRAAAVYTLDKGRHPPDRKIKRHHHRLKRAEWVHATIDGQVVSWENNYFGPTTVPTPPEAPALPDFVPAPPPDEPLAVGETTTTTVTETVTSTAVPGPEETPGAAWRRVARYDAGSQSVENMRFLGNYGGQESGVWSKRYGNSLAYLSADGHSGSASPETLQDKVLPSNKEFAIFSAEECDESCGFSRAHDVSYKGFGGANKIFLLRFSMPLDGTKEDMPAIWLLNGRIPRTVQYGDCSCWTSRCGEVDVFEALEAGGIKCKSTFHLSRRGGSSDWFKRPTDGYITVAVVFHQDTASVTIKILPDYDDFAKSIDDRTVHDWMDGGEERTLFEFNGS</sequence>
<evidence type="ECO:0000256" key="3">
    <source>
        <dbReference type="ARBA" id="ARBA00012780"/>
    </source>
</evidence>
<evidence type="ECO:0000256" key="5">
    <source>
        <dbReference type="ARBA" id="ARBA00022801"/>
    </source>
</evidence>
<evidence type="ECO:0000313" key="13">
    <source>
        <dbReference type="Proteomes" id="UP000562929"/>
    </source>
</evidence>
<feature type="signal peptide" evidence="9">
    <location>
        <begin position="1"/>
        <end position="20"/>
    </location>
</feature>
<evidence type="ECO:0000256" key="8">
    <source>
        <dbReference type="SAM" id="MobiDB-lite"/>
    </source>
</evidence>
<feature type="domain" description="Cell wall protein YJL171C/Tos1 C-terminal" evidence="10">
    <location>
        <begin position="209"/>
        <end position="425"/>
    </location>
</feature>
<evidence type="ECO:0000256" key="2">
    <source>
        <dbReference type="ARBA" id="ARBA00006055"/>
    </source>
</evidence>
<keyword evidence="6" id="KW-0326">Glycosidase</keyword>
<dbReference type="Pfam" id="PF10287">
    <property type="entry name" value="YJL171C_Tos1_C"/>
    <property type="match status" value="1"/>
</dbReference>
<accession>A0A8H4QA38</accession>
<dbReference type="AlphaFoldDB" id="A0A8H4QA38"/>
<keyword evidence="5" id="KW-0378">Hydrolase</keyword>
<name>A0A8H4QA38_9HYPO</name>
<proteinExistence type="inferred from homology"/>
<gene>
    <name evidence="12" type="ORF">GQ602_002267</name>
</gene>
<dbReference type="PANTHER" id="PTHR31737:SF2">
    <property type="entry name" value="PROTEIN TOS1"/>
    <property type="match status" value="1"/>
</dbReference>
<dbReference type="GO" id="GO:0009277">
    <property type="term" value="C:fungal-type cell wall"/>
    <property type="evidence" value="ECO:0007669"/>
    <property type="project" value="TreeGrafter"/>
</dbReference>
<feature type="domain" description="Cell wall protein YJL171C/Tos1 N-terminal" evidence="11">
    <location>
        <begin position="53"/>
        <end position="112"/>
    </location>
</feature>
<comment type="similarity">
    <text evidence="2">Belongs to the PGA52 family.</text>
</comment>
<dbReference type="EMBL" id="JAACLJ010000002">
    <property type="protein sequence ID" value="KAF4591968.1"/>
    <property type="molecule type" value="Genomic_DNA"/>
</dbReference>
<comment type="catalytic activity">
    <reaction evidence="1">
        <text>Hydrolysis of (1-&gt;3)-beta-D-glucosidic linkages in (1-&gt;3)-beta-D-glucans.</text>
        <dbReference type="EC" id="3.2.1.39"/>
    </reaction>
</comment>
<reference evidence="12 13" key="1">
    <citation type="journal article" date="2020" name="G3 (Bethesda)">
        <title>Genetic Underpinnings of Host Manipulation by Ophiocordyceps as Revealed by Comparative Transcriptomics.</title>
        <authorList>
            <person name="Will I."/>
            <person name="Das B."/>
            <person name="Trinh T."/>
            <person name="Brachmann A."/>
            <person name="Ohm R.A."/>
            <person name="de Bekker C."/>
        </authorList>
    </citation>
    <scope>NUCLEOTIDE SEQUENCE [LARGE SCALE GENOMIC DNA]</scope>
    <source>
        <strain evidence="12 13">EC05</strain>
    </source>
</reference>
<evidence type="ECO:0000256" key="6">
    <source>
        <dbReference type="ARBA" id="ARBA00023295"/>
    </source>
</evidence>
<keyword evidence="4 9" id="KW-0732">Signal</keyword>
<feature type="chain" id="PRO_5034361796" description="glucan endo-1,3-beta-D-glucosidase" evidence="9">
    <location>
        <begin position="21"/>
        <end position="440"/>
    </location>
</feature>
<dbReference type="InterPro" id="IPR018805">
    <property type="entry name" value="YJL171C/Tos1_C"/>
</dbReference>
<evidence type="ECO:0000256" key="1">
    <source>
        <dbReference type="ARBA" id="ARBA00000382"/>
    </source>
</evidence>